<keyword evidence="10" id="KW-0255">Endonuclease</keyword>
<dbReference type="InterPro" id="IPR005135">
    <property type="entry name" value="Endo/exonuclease/phosphatase"/>
</dbReference>
<dbReference type="EMBL" id="JBHTMY010000003">
    <property type="protein sequence ID" value="MFD1316294.1"/>
    <property type="molecule type" value="Genomic_DNA"/>
</dbReference>
<comment type="cofactor">
    <cofactor evidence="2">
        <name>Mg(2+)</name>
        <dbReference type="ChEBI" id="CHEBI:18420"/>
    </cofactor>
</comment>
<evidence type="ECO:0000313" key="11">
    <source>
        <dbReference type="Proteomes" id="UP001597201"/>
    </source>
</evidence>
<sequence length="236" mass="27796">MTYNVRLFNTYKWIDTDDIPEEIANFVQKENPDILLLQEFNPNNQPTFKYPYKHIVLKGSKKGFGQAIYSKYKILDYGDLNFENSDNNAIYIDIVVKSDTLRIYNIHLESLRLGANQQLLTNGDSERLLKTMTKAFVKQQNQIEKFMAFREKGPKKIIIAGDLNNTAYSWVYHQIKGDMKDTFNEAGEKFGRTFDLKRYPLRIDFILVDEQFTVTEHKNYKVKFSDHYPVMAKIQF</sequence>
<keyword evidence="7" id="KW-0460">Magnesium</keyword>
<dbReference type="Pfam" id="PF03372">
    <property type="entry name" value="Exo_endo_phos"/>
    <property type="match status" value="1"/>
</dbReference>
<proteinExistence type="predicted"/>
<keyword evidence="3" id="KW-0540">Nuclease</keyword>
<dbReference type="CDD" id="cd09084">
    <property type="entry name" value="EEP-2"/>
    <property type="match status" value="1"/>
</dbReference>
<keyword evidence="11" id="KW-1185">Reference proteome</keyword>
<evidence type="ECO:0000256" key="2">
    <source>
        <dbReference type="ARBA" id="ARBA00001946"/>
    </source>
</evidence>
<evidence type="ECO:0000313" key="10">
    <source>
        <dbReference type="EMBL" id="MFD1316294.1"/>
    </source>
</evidence>
<protein>
    <submittedName>
        <fullName evidence="10">Endonuclease/exonuclease/phosphatase family protein</fullName>
    </submittedName>
</protein>
<evidence type="ECO:0000256" key="8">
    <source>
        <dbReference type="ARBA" id="ARBA00023204"/>
    </source>
</evidence>
<dbReference type="Gene3D" id="3.60.10.10">
    <property type="entry name" value="Endonuclease/exonuclease/phosphatase"/>
    <property type="match status" value="1"/>
</dbReference>
<keyword evidence="5" id="KW-0227">DNA damage</keyword>
<evidence type="ECO:0000256" key="7">
    <source>
        <dbReference type="ARBA" id="ARBA00022842"/>
    </source>
</evidence>
<evidence type="ECO:0000256" key="5">
    <source>
        <dbReference type="ARBA" id="ARBA00022763"/>
    </source>
</evidence>
<dbReference type="PANTHER" id="PTHR15822:SF4">
    <property type="entry name" value="TYROSYL-DNA PHOSPHODIESTERASE 2"/>
    <property type="match status" value="1"/>
</dbReference>
<dbReference type="InterPro" id="IPR051547">
    <property type="entry name" value="TDP2-like"/>
</dbReference>
<evidence type="ECO:0000256" key="3">
    <source>
        <dbReference type="ARBA" id="ARBA00022722"/>
    </source>
</evidence>
<keyword evidence="6" id="KW-0378">Hydrolase</keyword>
<organism evidence="10 11">
    <name type="scientific">Namhaeicola litoreus</name>
    <dbReference type="NCBI Taxonomy" id="1052145"/>
    <lineage>
        <taxon>Bacteria</taxon>
        <taxon>Pseudomonadati</taxon>
        <taxon>Bacteroidota</taxon>
        <taxon>Flavobacteriia</taxon>
        <taxon>Flavobacteriales</taxon>
        <taxon>Flavobacteriaceae</taxon>
        <taxon>Namhaeicola</taxon>
    </lineage>
</organism>
<comment type="cofactor">
    <cofactor evidence="1">
        <name>Mn(2+)</name>
        <dbReference type="ChEBI" id="CHEBI:29035"/>
    </cofactor>
</comment>
<feature type="domain" description="Endonuclease/exonuclease/phosphatase" evidence="9">
    <location>
        <begin position="1"/>
        <end position="227"/>
    </location>
</feature>
<keyword evidence="4" id="KW-0479">Metal-binding</keyword>
<dbReference type="GO" id="GO:0004519">
    <property type="term" value="F:endonuclease activity"/>
    <property type="evidence" value="ECO:0007669"/>
    <property type="project" value="UniProtKB-KW"/>
</dbReference>
<evidence type="ECO:0000256" key="6">
    <source>
        <dbReference type="ARBA" id="ARBA00022801"/>
    </source>
</evidence>
<reference evidence="11" key="1">
    <citation type="journal article" date="2019" name="Int. J. Syst. Evol. Microbiol.">
        <title>The Global Catalogue of Microorganisms (GCM) 10K type strain sequencing project: providing services to taxonomists for standard genome sequencing and annotation.</title>
        <authorList>
            <consortium name="The Broad Institute Genomics Platform"/>
            <consortium name="The Broad Institute Genome Sequencing Center for Infectious Disease"/>
            <person name="Wu L."/>
            <person name="Ma J."/>
        </authorList>
    </citation>
    <scope>NUCLEOTIDE SEQUENCE [LARGE SCALE GENOMIC DNA]</scope>
    <source>
        <strain evidence="11">CCUG 61485</strain>
    </source>
</reference>
<dbReference type="InterPro" id="IPR036691">
    <property type="entry name" value="Endo/exonu/phosph_ase_sf"/>
</dbReference>
<keyword evidence="8" id="KW-0234">DNA repair</keyword>
<dbReference type="PANTHER" id="PTHR15822">
    <property type="entry name" value="TRAF AND TNF RECEPTOR-ASSOCIATED PROTEIN"/>
    <property type="match status" value="1"/>
</dbReference>
<accession>A0ABW3Y692</accession>
<evidence type="ECO:0000259" key="9">
    <source>
        <dbReference type="Pfam" id="PF03372"/>
    </source>
</evidence>
<name>A0ABW3Y692_9FLAO</name>
<dbReference type="RefSeq" id="WP_377179135.1">
    <property type="nucleotide sequence ID" value="NZ_JBHTMY010000003.1"/>
</dbReference>
<gene>
    <name evidence="10" type="ORF">ACFQ39_11755</name>
</gene>
<dbReference type="SUPFAM" id="SSF56219">
    <property type="entry name" value="DNase I-like"/>
    <property type="match status" value="1"/>
</dbReference>
<evidence type="ECO:0000256" key="1">
    <source>
        <dbReference type="ARBA" id="ARBA00001936"/>
    </source>
</evidence>
<evidence type="ECO:0000256" key="4">
    <source>
        <dbReference type="ARBA" id="ARBA00022723"/>
    </source>
</evidence>
<comment type="caution">
    <text evidence="10">The sequence shown here is derived from an EMBL/GenBank/DDBJ whole genome shotgun (WGS) entry which is preliminary data.</text>
</comment>
<dbReference type="Proteomes" id="UP001597201">
    <property type="component" value="Unassembled WGS sequence"/>
</dbReference>